<keyword evidence="1" id="KW-0812">Transmembrane</keyword>
<gene>
    <name evidence="2" type="ORF">L873DRAFT_1266175</name>
</gene>
<proteinExistence type="predicted"/>
<evidence type="ECO:0000313" key="2">
    <source>
        <dbReference type="EMBL" id="RPA95948.1"/>
    </source>
</evidence>
<protein>
    <submittedName>
        <fullName evidence="2">Uncharacterized protein</fullName>
    </submittedName>
</protein>
<evidence type="ECO:0000313" key="3">
    <source>
        <dbReference type="Proteomes" id="UP000276215"/>
    </source>
</evidence>
<reference evidence="2 3" key="1">
    <citation type="journal article" date="2018" name="Nat. Ecol. Evol.">
        <title>Pezizomycetes genomes reveal the molecular basis of ectomycorrhizal truffle lifestyle.</title>
        <authorList>
            <person name="Murat C."/>
            <person name="Payen T."/>
            <person name="Noel B."/>
            <person name="Kuo A."/>
            <person name="Morin E."/>
            <person name="Chen J."/>
            <person name="Kohler A."/>
            <person name="Krizsan K."/>
            <person name="Balestrini R."/>
            <person name="Da Silva C."/>
            <person name="Montanini B."/>
            <person name="Hainaut M."/>
            <person name="Levati E."/>
            <person name="Barry K.W."/>
            <person name="Belfiori B."/>
            <person name="Cichocki N."/>
            <person name="Clum A."/>
            <person name="Dockter R.B."/>
            <person name="Fauchery L."/>
            <person name="Guy J."/>
            <person name="Iotti M."/>
            <person name="Le Tacon F."/>
            <person name="Lindquist E.A."/>
            <person name="Lipzen A."/>
            <person name="Malagnac F."/>
            <person name="Mello A."/>
            <person name="Molinier V."/>
            <person name="Miyauchi S."/>
            <person name="Poulain J."/>
            <person name="Riccioni C."/>
            <person name="Rubini A."/>
            <person name="Sitrit Y."/>
            <person name="Splivallo R."/>
            <person name="Traeger S."/>
            <person name="Wang M."/>
            <person name="Zifcakova L."/>
            <person name="Wipf D."/>
            <person name="Zambonelli A."/>
            <person name="Paolocci F."/>
            <person name="Nowrousian M."/>
            <person name="Ottonello S."/>
            <person name="Baldrian P."/>
            <person name="Spatafora J.W."/>
            <person name="Henrissat B."/>
            <person name="Nagy L.G."/>
            <person name="Aury J.M."/>
            <person name="Wincker P."/>
            <person name="Grigoriev I.V."/>
            <person name="Bonfante P."/>
            <person name="Martin F.M."/>
        </authorList>
    </citation>
    <scope>NUCLEOTIDE SEQUENCE [LARGE SCALE GENOMIC DNA]</scope>
    <source>
        <strain evidence="2 3">120613-1</strain>
    </source>
</reference>
<dbReference type="AlphaFoldDB" id="A0A3N4JG52"/>
<sequence length="126" mass="14282">MGYKGLAKIFVRMVLVKIYYLISTILGRVCFWRGMSNADNPSKPLYFLPSEATEWMGEAFVAFYMKESGSKFRRYKLGIVMATTKRGYRKLISGGVQQALSSGSPGWTVLYLGFWPWGKASCLRIP</sequence>
<name>A0A3N4JG52_9PEZI</name>
<accession>A0A3N4JG52</accession>
<feature type="transmembrane region" description="Helical" evidence="1">
    <location>
        <begin position="9"/>
        <end position="26"/>
    </location>
</feature>
<keyword evidence="1" id="KW-1133">Transmembrane helix</keyword>
<dbReference type="EMBL" id="ML120419">
    <property type="protein sequence ID" value="RPA95948.1"/>
    <property type="molecule type" value="Genomic_DNA"/>
</dbReference>
<organism evidence="2 3">
    <name type="scientific">Choiromyces venosus 120613-1</name>
    <dbReference type="NCBI Taxonomy" id="1336337"/>
    <lineage>
        <taxon>Eukaryota</taxon>
        <taxon>Fungi</taxon>
        <taxon>Dikarya</taxon>
        <taxon>Ascomycota</taxon>
        <taxon>Pezizomycotina</taxon>
        <taxon>Pezizomycetes</taxon>
        <taxon>Pezizales</taxon>
        <taxon>Tuberaceae</taxon>
        <taxon>Choiromyces</taxon>
    </lineage>
</organism>
<keyword evidence="1" id="KW-0472">Membrane</keyword>
<keyword evidence="3" id="KW-1185">Reference proteome</keyword>
<dbReference type="Proteomes" id="UP000276215">
    <property type="component" value="Unassembled WGS sequence"/>
</dbReference>
<evidence type="ECO:0000256" key="1">
    <source>
        <dbReference type="SAM" id="Phobius"/>
    </source>
</evidence>